<dbReference type="EMBL" id="FOHN01000048">
    <property type="protein sequence ID" value="SET66011.1"/>
    <property type="molecule type" value="Genomic_DNA"/>
</dbReference>
<dbReference type="InterPro" id="IPR001539">
    <property type="entry name" value="Peptidase_U32"/>
</dbReference>
<organism evidence="1 2">
    <name type="scientific">[Clostridium] polysaccharolyticum</name>
    <dbReference type="NCBI Taxonomy" id="29364"/>
    <lineage>
        <taxon>Bacteria</taxon>
        <taxon>Bacillati</taxon>
        <taxon>Bacillota</taxon>
        <taxon>Clostridia</taxon>
        <taxon>Lachnospirales</taxon>
        <taxon>Lachnospiraceae</taxon>
    </lineage>
</organism>
<dbReference type="PANTHER" id="PTHR30217">
    <property type="entry name" value="PEPTIDASE U32 FAMILY"/>
    <property type="match status" value="1"/>
</dbReference>
<reference evidence="1 2" key="1">
    <citation type="submission" date="2016-10" db="EMBL/GenBank/DDBJ databases">
        <authorList>
            <person name="de Groot N.N."/>
        </authorList>
    </citation>
    <scope>NUCLEOTIDE SEQUENCE [LARGE SCALE GENOMIC DNA]</scope>
    <source>
        <strain evidence="1 2">DSM 1801</strain>
    </source>
</reference>
<dbReference type="STRING" id="29364.SAMN04487772_1484"/>
<keyword evidence="1" id="KW-0378">Hydrolase</keyword>
<dbReference type="Pfam" id="PF01136">
    <property type="entry name" value="Peptidase_U32"/>
    <property type="match status" value="1"/>
</dbReference>
<dbReference type="InterPro" id="IPR051454">
    <property type="entry name" value="RNA/ubiquinone_mod_enzymes"/>
</dbReference>
<dbReference type="AlphaFoldDB" id="A0A1I0G513"/>
<dbReference type="RefSeq" id="WP_092479250.1">
    <property type="nucleotide sequence ID" value="NZ_FOHN01000048.1"/>
</dbReference>
<dbReference type="Proteomes" id="UP000199800">
    <property type="component" value="Unassembled WGS sequence"/>
</dbReference>
<dbReference type="GO" id="GO:0008233">
    <property type="term" value="F:peptidase activity"/>
    <property type="evidence" value="ECO:0007669"/>
    <property type="project" value="UniProtKB-KW"/>
</dbReference>
<dbReference type="PANTHER" id="PTHR30217:SF10">
    <property type="entry name" value="23S RRNA 5-HYDROXYCYTIDINE C2501 SYNTHASE"/>
    <property type="match status" value="1"/>
</dbReference>
<sequence length="382" mass="44101">MINFAIPAMFTETQLIEIKNLNDNSKNNRRIKELYGSMPSAPVGTIRPSITLPSITTEELCDYIRKVKECGLEFDYIMNSTVLDGGEYTNEGKKEIVEFVGRLVDAGLNTITISAPYLVRLIKKFYPELNITASICAEVESVQRALDFEEIGVNCIVPAKDVNRDFKTLRNMVTACNSSIKVLCTTPCLYKCSDLYYHMNLSSVRDNSLQKALKVQGDFLSHTASRCQRRRLENVTEYIKSPWIRPEDISYYEEIGITDFKLDGRDKREEYNIEVAKAYMDGHYSGNLLYLMQNYYPKDMKEFNQIINVEVDYWKLGVYLDNSKMDGFIKYFASMKNTCEQGCKHCNYCKSWADKAITLFKKNTDQYLEVLRIAEEKNLSFE</sequence>
<evidence type="ECO:0000313" key="1">
    <source>
        <dbReference type="EMBL" id="SET66011.1"/>
    </source>
</evidence>
<gene>
    <name evidence="1" type="ORF">SAMN04487772_1484</name>
</gene>
<accession>A0A1I0G513</accession>
<proteinExistence type="predicted"/>
<dbReference type="OrthoDB" id="9805982at2"/>
<keyword evidence="2" id="KW-1185">Reference proteome</keyword>
<keyword evidence="1" id="KW-0645">Protease</keyword>
<name>A0A1I0G513_9FIRM</name>
<dbReference type="GO" id="GO:0006508">
    <property type="term" value="P:proteolysis"/>
    <property type="evidence" value="ECO:0007669"/>
    <property type="project" value="UniProtKB-KW"/>
</dbReference>
<evidence type="ECO:0000313" key="2">
    <source>
        <dbReference type="Proteomes" id="UP000199800"/>
    </source>
</evidence>
<protein>
    <submittedName>
        <fullName evidence="1">Collagenase-like protease, PrtC family</fullName>
    </submittedName>
</protein>